<organism evidence="15 16">
    <name type="scientific">Paraphoma chrysanthemicola</name>
    <dbReference type="NCBI Taxonomy" id="798071"/>
    <lineage>
        <taxon>Eukaryota</taxon>
        <taxon>Fungi</taxon>
        <taxon>Dikarya</taxon>
        <taxon>Ascomycota</taxon>
        <taxon>Pezizomycotina</taxon>
        <taxon>Dothideomycetes</taxon>
        <taxon>Pleosporomycetidae</taxon>
        <taxon>Pleosporales</taxon>
        <taxon>Pleosporineae</taxon>
        <taxon>Phaeosphaeriaceae</taxon>
        <taxon>Paraphoma</taxon>
    </lineage>
</organism>
<protein>
    <recommendedName>
        <fullName evidence="10">Short-chain dehydrogenase/reductase 3</fullName>
    </recommendedName>
    <alternativeName>
        <fullName evidence="11">Retinal short-chain dehydrogenase/reductase 1</fullName>
    </alternativeName>
</protein>
<evidence type="ECO:0000256" key="13">
    <source>
        <dbReference type="SAM" id="Phobius"/>
    </source>
</evidence>
<dbReference type="FunFam" id="3.40.50.720:FF:000131">
    <property type="entry name" value="Short-chain dehydrogenase/reductase 3"/>
    <property type="match status" value="1"/>
</dbReference>
<evidence type="ECO:0000256" key="1">
    <source>
        <dbReference type="ARBA" id="ARBA00004141"/>
    </source>
</evidence>
<dbReference type="Gene3D" id="3.40.50.720">
    <property type="entry name" value="NAD(P)-binding Rossmann-like Domain"/>
    <property type="match status" value="1"/>
</dbReference>
<dbReference type="PRINTS" id="PR00081">
    <property type="entry name" value="GDHRDH"/>
</dbReference>
<comment type="function">
    <text evidence="9">Catalyzes the reduction of all-trans-retinal to all-trans-retinol in the presence of NADPH.</text>
</comment>
<dbReference type="AlphaFoldDB" id="A0A8K0REC5"/>
<evidence type="ECO:0000313" key="16">
    <source>
        <dbReference type="Proteomes" id="UP000813461"/>
    </source>
</evidence>
<keyword evidence="5 13" id="KW-1133">Transmembrane helix</keyword>
<evidence type="ECO:0000256" key="7">
    <source>
        <dbReference type="ARBA" id="ARBA00023098"/>
    </source>
</evidence>
<dbReference type="SMART" id="SM00822">
    <property type="entry name" value="PKS_KR"/>
    <property type="match status" value="1"/>
</dbReference>
<keyword evidence="4" id="KW-0521">NADP</keyword>
<evidence type="ECO:0000256" key="2">
    <source>
        <dbReference type="ARBA" id="ARBA00006484"/>
    </source>
</evidence>
<dbReference type="SUPFAM" id="SSF51735">
    <property type="entry name" value="NAD(P)-binding Rossmann-fold domains"/>
    <property type="match status" value="1"/>
</dbReference>
<name>A0A8K0REC5_9PLEO</name>
<dbReference type="GO" id="GO:0016020">
    <property type="term" value="C:membrane"/>
    <property type="evidence" value="ECO:0007669"/>
    <property type="project" value="UniProtKB-SubCell"/>
</dbReference>
<feature type="transmembrane region" description="Helical" evidence="13">
    <location>
        <begin position="45"/>
        <end position="67"/>
    </location>
</feature>
<dbReference type="InterPro" id="IPR057326">
    <property type="entry name" value="KR_dom"/>
</dbReference>
<evidence type="ECO:0000256" key="8">
    <source>
        <dbReference type="ARBA" id="ARBA00023136"/>
    </source>
</evidence>
<keyword evidence="7" id="KW-0443">Lipid metabolism</keyword>
<evidence type="ECO:0000256" key="11">
    <source>
        <dbReference type="ARBA" id="ARBA00082544"/>
    </source>
</evidence>
<dbReference type="PROSITE" id="PS00061">
    <property type="entry name" value="ADH_SHORT"/>
    <property type="match status" value="1"/>
</dbReference>
<feature type="transmembrane region" description="Helical" evidence="13">
    <location>
        <begin position="79"/>
        <end position="98"/>
    </location>
</feature>
<evidence type="ECO:0000256" key="6">
    <source>
        <dbReference type="ARBA" id="ARBA00023002"/>
    </source>
</evidence>
<dbReference type="InterPro" id="IPR002347">
    <property type="entry name" value="SDR_fam"/>
</dbReference>
<dbReference type="OrthoDB" id="5840532at2759"/>
<evidence type="ECO:0000256" key="9">
    <source>
        <dbReference type="ARBA" id="ARBA00059620"/>
    </source>
</evidence>
<dbReference type="PANTHER" id="PTHR24322">
    <property type="entry name" value="PKSB"/>
    <property type="match status" value="1"/>
</dbReference>
<evidence type="ECO:0000313" key="15">
    <source>
        <dbReference type="EMBL" id="KAH7093042.1"/>
    </source>
</evidence>
<reference evidence="15" key="1">
    <citation type="journal article" date="2021" name="Nat. Commun.">
        <title>Genetic determinants of endophytism in the Arabidopsis root mycobiome.</title>
        <authorList>
            <person name="Mesny F."/>
            <person name="Miyauchi S."/>
            <person name="Thiergart T."/>
            <person name="Pickel B."/>
            <person name="Atanasova L."/>
            <person name="Karlsson M."/>
            <person name="Huettel B."/>
            <person name="Barry K.W."/>
            <person name="Haridas S."/>
            <person name="Chen C."/>
            <person name="Bauer D."/>
            <person name="Andreopoulos W."/>
            <person name="Pangilinan J."/>
            <person name="LaButti K."/>
            <person name="Riley R."/>
            <person name="Lipzen A."/>
            <person name="Clum A."/>
            <person name="Drula E."/>
            <person name="Henrissat B."/>
            <person name="Kohler A."/>
            <person name="Grigoriev I.V."/>
            <person name="Martin F.M."/>
            <person name="Hacquard S."/>
        </authorList>
    </citation>
    <scope>NUCLEOTIDE SEQUENCE</scope>
    <source>
        <strain evidence="15">MPI-SDFR-AT-0120</strain>
    </source>
</reference>
<dbReference type="GO" id="GO:0052650">
    <property type="term" value="F:all-trans-retinol dehydrogenase (NADP+) activity"/>
    <property type="evidence" value="ECO:0007669"/>
    <property type="project" value="UniProtKB-ARBA"/>
</dbReference>
<evidence type="ECO:0000256" key="5">
    <source>
        <dbReference type="ARBA" id="ARBA00022989"/>
    </source>
</evidence>
<feature type="domain" description="Ketoreductase" evidence="14">
    <location>
        <begin position="115"/>
        <end position="287"/>
    </location>
</feature>
<gene>
    <name evidence="15" type="ORF">FB567DRAFT_432956</name>
</gene>
<evidence type="ECO:0000256" key="12">
    <source>
        <dbReference type="RuleBase" id="RU000363"/>
    </source>
</evidence>
<comment type="subcellular location">
    <subcellularLocation>
        <location evidence="1">Membrane</location>
        <topology evidence="1">Multi-pass membrane protein</topology>
    </subcellularLocation>
</comment>
<accession>A0A8K0REC5</accession>
<dbReference type="Pfam" id="PF00106">
    <property type="entry name" value="adh_short"/>
    <property type="match status" value="1"/>
</dbReference>
<evidence type="ECO:0000256" key="4">
    <source>
        <dbReference type="ARBA" id="ARBA00022857"/>
    </source>
</evidence>
<keyword evidence="16" id="KW-1185">Reference proteome</keyword>
<keyword evidence="3 13" id="KW-0812">Transmembrane</keyword>
<dbReference type="PANTHER" id="PTHR24322:SF736">
    <property type="entry name" value="RETINOL DEHYDROGENASE 10"/>
    <property type="match status" value="1"/>
</dbReference>
<dbReference type="InterPro" id="IPR036291">
    <property type="entry name" value="NAD(P)-bd_dom_sf"/>
</dbReference>
<evidence type="ECO:0000259" key="14">
    <source>
        <dbReference type="SMART" id="SM00822"/>
    </source>
</evidence>
<comment type="similarity">
    <text evidence="2 12">Belongs to the short-chain dehydrogenases/reductases (SDR) family.</text>
</comment>
<dbReference type="PRINTS" id="PR00080">
    <property type="entry name" value="SDRFAMILY"/>
</dbReference>
<sequence length="386" mass="42382">MLQQPSRKCVEMPDMSSAMKEVTVQLPKKHDRPDEPWHHYLSIDVLWYVLGYTLFHPFVSWVVVLCLRAQYTPYGNPEMRIAIAWSILMSAIGIFSIISDRIAFGSPREVDLADEVIVITGGVEGLGGLLAETYGMRNANIAVLDTKVVDEDEAEEKGVLYYQCDVSDVKQVEAAAAKIVEDLGAPTILINNAGLVHKKSILETSIEEVEQTFRVNTLSHFITLRTFLPHMLREGRGTIVTVSSVLGHLGAANLSAYTASKAALLALHHSLRAELAQIPEAAEIKTILVTPGQMSTKMFADVKPPSNFFAPTATPAEIAKNIIKLVERGESGEVAIPLYSQYIGFFSILPVGIQHIVRRWSGLDTAVSKSLPSKMATSEEKVDPVE</sequence>
<dbReference type="Proteomes" id="UP000813461">
    <property type="component" value="Unassembled WGS sequence"/>
</dbReference>
<evidence type="ECO:0000256" key="3">
    <source>
        <dbReference type="ARBA" id="ARBA00022692"/>
    </source>
</evidence>
<dbReference type="EMBL" id="JAGMVJ010000002">
    <property type="protein sequence ID" value="KAH7093042.1"/>
    <property type="molecule type" value="Genomic_DNA"/>
</dbReference>
<keyword evidence="8 13" id="KW-0472">Membrane</keyword>
<evidence type="ECO:0000256" key="10">
    <source>
        <dbReference type="ARBA" id="ARBA00068717"/>
    </source>
</evidence>
<dbReference type="InterPro" id="IPR020904">
    <property type="entry name" value="Sc_DH/Rdtase_CS"/>
</dbReference>
<comment type="caution">
    <text evidence="15">The sequence shown here is derived from an EMBL/GenBank/DDBJ whole genome shotgun (WGS) entry which is preliminary data.</text>
</comment>
<keyword evidence="6" id="KW-0560">Oxidoreductase</keyword>
<proteinExistence type="inferred from homology"/>